<accession>A0A346XSV2</accession>
<feature type="transmembrane region" description="Helical" evidence="7">
    <location>
        <begin position="182"/>
        <end position="200"/>
    </location>
</feature>
<evidence type="ECO:0000256" key="3">
    <source>
        <dbReference type="ARBA" id="ARBA00022448"/>
    </source>
</evidence>
<dbReference type="Gene3D" id="1.20.1730.10">
    <property type="entry name" value="Sodium/glucose cotransporter"/>
    <property type="match status" value="1"/>
</dbReference>
<dbReference type="InterPro" id="IPR050277">
    <property type="entry name" value="Sodium:Solute_Symporter"/>
</dbReference>
<feature type="transmembrane region" description="Helical" evidence="7">
    <location>
        <begin position="114"/>
        <end position="134"/>
    </location>
</feature>
<dbReference type="InterPro" id="IPR001734">
    <property type="entry name" value="Na/solute_symporter"/>
</dbReference>
<sequence length="478" mass="48143">MVATAFGVGIVLVTLIAFVVLGLRAGRGTDLDEWTTARNSQSATTLGLSFLAAGMGAWILFAPPEVGAGVGLVGLLGYAVGGALPVILFAALGRRIRTAVPQGQSLGQFARLRYGRPFAAWVFAVSVAYMFLFVTAELTAVAGVTGIVAGVDARFTVVAVALATLAYTSVGGLRASLVTDRWQAGLIVALLAVGFVAVVSSLSSPGEAITGSGLLGVDRIGIEVALTLTIAVTAANMFHQGYWQRVWAAKDERALRRGAWLGAGLTVPVILLVGLFGIVAAGSGQGLDVSPVPFFAMTTGLPAVIGGIVVVLGVALVASSVDTLETGLFSLVGAEVPGMKLGGARLVTVGLMLPAVVVAFQGFSVLRLFLIADLLCAGVVVPLLAGLWPRATSAGAISGAVAGLVGAVLGGTVTTGSLAEGFELATIPGATPTLPPFAGALLCSAIVTVLVCLAGRREVVLDDISEGLVAVDRETVGA</sequence>
<dbReference type="PROSITE" id="PS50283">
    <property type="entry name" value="NA_SOLUT_SYMP_3"/>
    <property type="match status" value="1"/>
</dbReference>
<evidence type="ECO:0000256" key="7">
    <source>
        <dbReference type="SAM" id="Phobius"/>
    </source>
</evidence>
<proteinExistence type="inferred from homology"/>
<evidence type="ECO:0000256" key="5">
    <source>
        <dbReference type="ARBA" id="ARBA00022989"/>
    </source>
</evidence>
<feature type="transmembrane region" description="Helical" evidence="7">
    <location>
        <begin position="301"/>
        <end position="321"/>
    </location>
</feature>
<dbReference type="KEGG" id="euz:DVS28_a0595"/>
<dbReference type="EMBL" id="CP031165">
    <property type="protein sequence ID" value="AXV05299.1"/>
    <property type="molecule type" value="Genomic_DNA"/>
</dbReference>
<comment type="subcellular location">
    <subcellularLocation>
        <location evidence="1">Membrane</location>
        <topology evidence="1">Multi-pass membrane protein</topology>
    </subcellularLocation>
</comment>
<feature type="transmembrane region" description="Helical" evidence="7">
    <location>
        <begin position="434"/>
        <end position="455"/>
    </location>
</feature>
<feature type="transmembrane region" description="Helical" evidence="7">
    <location>
        <begin position="43"/>
        <end position="62"/>
    </location>
</feature>
<evidence type="ECO:0000256" key="1">
    <source>
        <dbReference type="ARBA" id="ARBA00004141"/>
    </source>
</evidence>
<evidence type="ECO:0000313" key="9">
    <source>
        <dbReference type="Proteomes" id="UP000264006"/>
    </source>
</evidence>
<name>A0A346XSV2_9ACTN</name>
<dbReference type="Proteomes" id="UP000264006">
    <property type="component" value="Chromosome"/>
</dbReference>
<reference evidence="8 9" key="1">
    <citation type="submission" date="2018-09" db="EMBL/GenBank/DDBJ databases">
        <title>Complete genome sequence of Euzebya sp. DY32-46 isolated from seawater of Pacific Ocean.</title>
        <authorList>
            <person name="Xu L."/>
            <person name="Wu Y.-H."/>
            <person name="Xu X.-W."/>
        </authorList>
    </citation>
    <scope>NUCLEOTIDE SEQUENCE [LARGE SCALE GENOMIC DNA]</scope>
    <source>
        <strain evidence="8 9">DY32-46</strain>
    </source>
</reference>
<gene>
    <name evidence="8" type="ORF">DVS28_a0595</name>
</gene>
<dbReference type="GO" id="GO:0015606">
    <property type="term" value="F:spermidine transmembrane transporter activity"/>
    <property type="evidence" value="ECO:0007669"/>
    <property type="project" value="TreeGrafter"/>
</dbReference>
<dbReference type="GO" id="GO:0005886">
    <property type="term" value="C:plasma membrane"/>
    <property type="evidence" value="ECO:0007669"/>
    <property type="project" value="TreeGrafter"/>
</dbReference>
<keyword evidence="9" id="KW-1185">Reference proteome</keyword>
<evidence type="ECO:0000256" key="6">
    <source>
        <dbReference type="ARBA" id="ARBA00023136"/>
    </source>
</evidence>
<feature type="transmembrane region" description="Helical" evidence="7">
    <location>
        <begin position="6"/>
        <end position="23"/>
    </location>
</feature>
<feature type="transmembrane region" description="Helical" evidence="7">
    <location>
        <begin position="140"/>
        <end position="170"/>
    </location>
</feature>
<dbReference type="AlphaFoldDB" id="A0A346XSV2"/>
<feature type="transmembrane region" description="Helical" evidence="7">
    <location>
        <begin position="68"/>
        <end position="93"/>
    </location>
</feature>
<organism evidence="8 9">
    <name type="scientific">Euzebya pacifica</name>
    <dbReference type="NCBI Taxonomy" id="1608957"/>
    <lineage>
        <taxon>Bacteria</taxon>
        <taxon>Bacillati</taxon>
        <taxon>Actinomycetota</taxon>
        <taxon>Nitriliruptoria</taxon>
        <taxon>Euzebyales</taxon>
    </lineage>
</organism>
<protein>
    <submittedName>
        <fullName evidence="8">Sodium-solute symporter, putative</fullName>
    </submittedName>
</protein>
<keyword evidence="3" id="KW-0813">Transport</keyword>
<feature type="transmembrane region" description="Helical" evidence="7">
    <location>
        <begin position="220"/>
        <end position="238"/>
    </location>
</feature>
<feature type="transmembrane region" description="Helical" evidence="7">
    <location>
        <begin position="395"/>
        <end position="414"/>
    </location>
</feature>
<dbReference type="RefSeq" id="WP_216826354.1">
    <property type="nucleotide sequence ID" value="NZ_CAXIBR010000193.1"/>
</dbReference>
<evidence type="ECO:0000256" key="2">
    <source>
        <dbReference type="ARBA" id="ARBA00006434"/>
    </source>
</evidence>
<feature type="transmembrane region" description="Helical" evidence="7">
    <location>
        <begin position="369"/>
        <end position="388"/>
    </location>
</feature>
<evidence type="ECO:0000256" key="4">
    <source>
        <dbReference type="ARBA" id="ARBA00022692"/>
    </source>
</evidence>
<dbReference type="PANTHER" id="PTHR48086:SF10">
    <property type="entry name" value="AGR155CP"/>
    <property type="match status" value="1"/>
</dbReference>
<keyword evidence="6 7" id="KW-0472">Membrane</keyword>
<evidence type="ECO:0000313" key="8">
    <source>
        <dbReference type="EMBL" id="AXV05299.1"/>
    </source>
</evidence>
<dbReference type="PANTHER" id="PTHR48086">
    <property type="entry name" value="SODIUM/PROLINE SYMPORTER-RELATED"/>
    <property type="match status" value="1"/>
</dbReference>
<feature type="transmembrane region" description="Helical" evidence="7">
    <location>
        <begin position="342"/>
        <end position="363"/>
    </location>
</feature>
<dbReference type="InterPro" id="IPR038377">
    <property type="entry name" value="Na/Glc_symporter_sf"/>
</dbReference>
<keyword evidence="4 7" id="KW-0812">Transmembrane</keyword>
<feature type="transmembrane region" description="Helical" evidence="7">
    <location>
        <begin position="259"/>
        <end position="281"/>
    </location>
</feature>
<comment type="similarity">
    <text evidence="2">Belongs to the sodium:solute symporter (SSF) (TC 2.A.21) family.</text>
</comment>
<keyword evidence="5 7" id="KW-1133">Transmembrane helix</keyword>